<evidence type="ECO:0000313" key="9">
    <source>
        <dbReference type="Proteomes" id="UP000002770"/>
    </source>
</evidence>
<dbReference type="AlphaFoldDB" id="G9EL69"/>
<dbReference type="InParanoid" id="G9EL69"/>
<name>G9EL69_9GAMM</name>
<dbReference type="Gene3D" id="3.40.640.10">
    <property type="entry name" value="Type I PLP-dependent aspartate aminotransferase-like (Major domain)"/>
    <property type="match status" value="1"/>
</dbReference>
<proteinExistence type="inferred from homology"/>
<dbReference type="Proteomes" id="UP000002770">
    <property type="component" value="Unassembled WGS sequence"/>
</dbReference>
<sequence length="392" mass="42799">MDIALAKRVQKVKPSPTLAVAAKATQMRAQGHDVINLGTGEPDFDTPVYIKEAAILAINQGHTKYTAVDGIPELKEAIKNKFKRDNDFDYQANQILVSVGGKQSCYNLCQALLNPGDEVIIPAPYWVSYPDMVLLADGIPVIISTTPAQRYKINAQQLEAAITPKTRMIFLNSPSNPSGVAYTMDELKSLGEVLKKHPQIVVATDDMYEHILWSQSFVNILNACPELYERTVVLNGVSKAYAMTGWRIGYAAGPAPLMNAMKTIQSQSTSNPCSIAQRAAVAALNGGNESVLAMVEAFHQRHDYVADRLLNIPGVEVIPADGTFYIFPSVQAIIEKRGYANDLEFSEKLLSEAGVALVPGSAFGSEGCIRLSFATSMEILKDALDRLERFCR</sequence>
<dbReference type="InterPro" id="IPR004839">
    <property type="entry name" value="Aminotransferase_I/II_large"/>
</dbReference>
<dbReference type="InterPro" id="IPR015422">
    <property type="entry name" value="PyrdxlP-dep_Trfase_small"/>
</dbReference>
<dbReference type="OrthoDB" id="9763453at2"/>
<dbReference type="InterPro" id="IPR050596">
    <property type="entry name" value="AspAT/PAT-like"/>
</dbReference>
<dbReference type="SUPFAM" id="SSF53383">
    <property type="entry name" value="PLP-dependent transferases"/>
    <property type="match status" value="1"/>
</dbReference>
<dbReference type="GO" id="GO:0008483">
    <property type="term" value="F:transaminase activity"/>
    <property type="evidence" value="ECO:0007669"/>
    <property type="project" value="UniProtKB-KW"/>
</dbReference>
<dbReference type="FunCoup" id="G9EL69">
    <property type="interactions" value="452"/>
</dbReference>
<keyword evidence="9" id="KW-1185">Reference proteome</keyword>
<dbReference type="HOGENOM" id="CLU_017584_4_3_6"/>
<dbReference type="PANTHER" id="PTHR46383">
    <property type="entry name" value="ASPARTATE AMINOTRANSFERASE"/>
    <property type="match status" value="1"/>
</dbReference>
<evidence type="ECO:0000256" key="2">
    <source>
        <dbReference type="ARBA" id="ARBA00007441"/>
    </source>
</evidence>
<accession>G9EL69</accession>
<comment type="cofactor">
    <cofactor evidence="1 6">
        <name>pyridoxal 5'-phosphate</name>
        <dbReference type="ChEBI" id="CHEBI:597326"/>
    </cofactor>
</comment>
<dbReference type="InterPro" id="IPR015421">
    <property type="entry name" value="PyrdxlP-dep_Trfase_major"/>
</dbReference>
<dbReference type="CDD" id="cd00609">
    <property type="entry name" value="AAT_like"/>
    <property type="match status" value="1"/>
</dbReference>
<dbReference type="FunFam" id="3.40.640.10:FF:000033">
    <property type="entry name" value="Aspartate aminotransferase"/>
    <property type="match status" value="1"/>
</dbReference>
<keyword evidence="4 6" id="KW-0808">Transferase</keyword>
<dbReference type="InterPro" id="IPR004838">
    <property type="entry name" value="NHTrfase_class1_PyrdxlP-BS"/>
</dbReference>
<evidence type="ECO:0000256" key="1">
    <source>
        <dbReference type="ARBA" id="ARBA00001933"/>
    </source>
</evidence>
<evidence type="ECO:0000259" key="7">
    <source>
        <dbReference type="Pfam" id="PF00155"/>
    </source>
</evidence>
<dbReference type="STRING" id="658187.LDG_6128"/>
<protein>
    <recommendedName>
        <fullName evidence="6">Aminotransferase</fullName>
        <ecNumber evidence="6">2.6.1.-</ecNumber>
    </recommendedName>
</protein>
<dbReference type="RefSeq" id="WP_006870069.1">
    <property type="nucleotide sequence ID" value="NZ_JH413808.1"/>
</dbReference>
<keyword evidence="5" id="KW-0663">Pyridoxal phosphate</keyword>
<comment type="similarity">
    <text evidence="2 6">Belongs to the class-I pyridoxal-phosphate-dependent aminotransferase family.</text>
</comment>
<gene>
    <name evidence="8" type="ORF">LDG_6128</name>
</gene>
<organism evidence="8 9">
    <name type="scientific">Legionella drancourtii LLAP12</name>
    <dbReference type="NCBI Taxonomy" id="658187"/>
    <lineage>
        <taxon>Bacteria</taxon>
        <taxon>Pseudomonadati</taxon>
        <taxon>Pseudomonadota</taxon>
        <taxon>Gammaproteobacteria</taxon>
        <taxon>Legionellales</taxon>
        <taxon>Legionellaceae</taxon>
        <taxon>Legionella</taxon>
    </lineage>
</organism>
<dbReference type="PANTHER" id="PTHR46383:SF1">
    <property type="entry name" value="ASPARTATE AMINOTRANSFERASE"/>
    <property type="match status" value="1"/>
</dbReference>
<keyword evidence="3 6" id="KW-0032">Aminotransferase</keyword>
<evidence type="ECO:0000256" key="3">
    <source>
        <dbReference type="ARBA" id="ARBA00022576"/>
    </source>
</evidence>
<dbReference type="Pfam" id="PF00155">
    <property type="entry name" value="Aminotran_1_2"/>
    <property type="match status" value="1"/>
</dbReference>
<dbReference type="EMBL" id="JH413808">
    <property type="protein sequence ID" value="EHL31958.1"/>
    <property type="molecule type" value="Genomic_DNA"/>
</dbReference>
<dbReference type="EC" id="2.6.1.-" evidence="6"/>
<dbReference type="GO" id="GO:0006520">
    <property type="term" value="P:amino acid metabolic process"/>
    <property type="evidence" value="ECO:0007669"/>
    <property type="project" value="InterPro"/>
</dbReference>
<feature type="domain" description="Aminotransferase class I/classII large" evidence="7">
    <location>
        <begin position="33"/>
        <end position="387"/>
    </location>
</feature>
<dbReference type="GO" id="GO:0030170">
    <property type="term" value="F:pyridoxal phosphate binding"/>
    <property type="evidence" value="ECO:0007669"/>
    <property type="project" value="InterPro"/>
</dbReference>
<evidence type="ECO:0000256" key="5">
    <source>
        <dbReference type="ARBA" id="ARBA00022898"/>
    </source>
</evidence>
<evidence type="ECO:0000256" key="4">
    <source>
        <dbReference type="ARBA" id="ARBA00022679"/>
    </source>
</evidence>
<evidence type="ECO:0000313" key="8">
    <source>
        <dbReference type="EMBL" id="EHL31958.1"/>
    </source>
</evidence>
<evidence type="ECO:0000256" key="6">
    <source>
        <dbReference type="RuleBase" id="RU000481"/>
    </source>
</evidence>
<dbReference type="PROSITE" id="PS00105">
    <property type="entry name" value="AA_TRANSFER_CLASS_1"/>
    <property type="match status" value="1"/>
</dbReference>
<dbReference type="Gene3D" id="3.90.1150.10">
    <property type="entry name" value="Aspartate Aminotransferase, domain 1"/>
    <property type="match status" value="1"/>
</dbReference>
<dbReference type="InterPro" id="IPR015424">
    <property type="entry name" value="PyrdxlP-dep_Trfase"/>
</dbReference>
<dbReference type="eggNOG" id="COG0436">
    <property type="taxonomic scope" value="Bacteria"/>
</dbReference>
<reference evidence="8 9" key="1">
    <citation type="journal article" date="2011" name="BMC Genomics">
        <title>Insight into cross-talk between intra-amoebal pathogens.</title>
        <authorList>
            <person name="Gimenez G."/>
            <person name="Bertelli C."/>
            <person name="Moliner C."/>
            <person name="Robert C."/>
            <person name="Raoult D."/>
            <person name="Fournier P.E."/>
            <person name="Greub G."/>
        </authorList>
    </citation>
    <scope>NUCLEOTIDE SEQUENCE [LARGE SCALE GENOMIC DNA]</scope>
    <source>
        <strain evidence="8 9">LLAP12</strain>
    </source>
</reference>